<feature type="non-terminal residue" evidence="1">
    <location>
        <position position="571"/>
    </location>
</feature>
<comment type="caution">
    <text evidence="1">The sequence shown here is derived from an EMBL/GenBank/DDBJ whole genome shotgun (WGS) entry which is preliminary data.</text>
</comment>
<dbReference type="EMBL" id="CAUYUJ010019948">
    <property type="protein sequence ID" value="CAK0894766.1"/>
    <property type="molecule type" value="Genomic_DNA"/>
</dbReference>
<proteinExistence type="predicted"/>
<dbReference type="Proteomes" id="UP001189429">
    <property type="component" value="Unassembled WGS sequence"/>
</dbReference>
<protein>
    <submittedName>
        <fullName evidence="1">Uncharacterized protein</fullName>
    </submittedName>
</protein>
<reference evidence="1" key="1">
    <citation type="submission" date="2023-10" db="EMBL/GenBank/DDBJ databases">
        <authorList>
            <person name="Chen Y."/>
            <person name="Shah S."/>
            <person name="Dougan E. K."/>
            <person name="Thang M."/>
            <person name="Chan C."/>
        </authorList>
    </citation>
    <scope>NUCLEOTIDE SEQUENCE [LARGE SCALE GENOMIC DNA]</scope>
</reference>
<name>A0ABN9X642_9DINO</name>
<sequence>MERRPSVRAFNAAAAMGSFSLVYSFPAGRRWCGDATCRGLLFYAFSGIRAARVSVDGVWGDLLARRAFLLLSPDCWLPRRAPEPRCSSRVLALAIGKDIWLASESKAVTTRASQACAVLRVGQNSRRRCGNATVQRLLAWLRGRGRRSTGQKEFVRRVFPISQKIFKERPVPKRSVLMAIAAAADLAASPPRCASIAAASAKATVMRQLVAHGHGAILVHAAAALDAHQGPQLFTEFESISCLALNIKKTVFIPLWKYASESNVRGLIRESAPAWRDIAVCSAGKYLGFWIGPGAGLKSWEKPDLYSLRETFGFKYSFTNIHCVALAAKLRVIDQVAPDCRERCQELEQLDDRFLTGPFGTFRSLHVAEYFARFARAEHVAECSGVARRKVRALADKAAQGAGVHFQAIVADLVKKALYPAPAHRLPHKLCRWGFGVPGDVLAGRVSRAFHIVHSWVPAEGCGIILTYDLQRLALAIYGVYRTTNHVRFHGGLYLKDTILTDDFELDQDSESRRRLKDTTRKLREGELLEVYEWPRKEEKSGLLRMKAKVKGDGAVGWVTTEGNQGTAYCE</sequence>
<keyword evidence="2" id="KW-1185">Reference proteome</keyword>
<evidence type="ECO:0000313" key="2">
    <source>
        <dbReference type="Proteomes" id="UP001189429"/>
    </source>
</evidence>
<gene>
    <name evidence="1" type="ORF">PCOR1329_LOCUS73716</name>
</gene>
<accession>A0ABN9X642</accession>
<evidence type="ECO:0000313" key="1">
    <source>
        <dbReference type="EMBL" id="CAK0894766.1"/>
    </source>
</evidence>
<organism evidence="1 2">
    <name type="scientific">Prorocentrum cordatum</name>
    <dbReference type="NCBI Taxonomy" id="2364126"/>
    <lineage>
        <taxon>Eukaryota</taxon>
        <taxon>Sar</taxon>
        <taxon>Alveolata</taxon>
        <taxon>Dinophyceae</taxon>
        <taxon>Prorocentrales</taxon>
        <taxon>Prorocentraceae</taxon>
        <taxon>Prorocentrum</taxon>
    </lineage>
</organism>